<proteinExistence type="predicted"/>
<feature type="region of interest" description="Disordered" evidence="1">
    <location>
        <begin position="212"/>
        <end position="243"/>
    </location>
</feature>
<protein>
    <submittedName>
        <fullName evidence="2">Uncharacterized protein</fullName>
    </submittedName>
</protein>
<evidence type="ECO:0000313" key="3">
    <source>
        <dbReference type="Proteomes" id="UP000091956"/>
    </source>
</evidence>
<feature type="compositionally biased region" description="Basic and acidic residues" evidence="1">
    <location>
        <begin position="308"/>
        <end position="321"/>
    </location>
</feature>
<dbReference type="AlphaFoldDB" id="A0A1B8GQF4"/>
<dbReference type="Proteomes" id="UP000091956">
    <property type="component" value="Unassembled WGS sequence"/>
</dbReference>
<sequence length="399" mass="42655">MPSAIPLPLSPPSPPTLLQPLLTALPTGSLPHAPSPLLPHLSPILRQRVKLLASPTTPWLPLLTYASDDTGEKLIALAHGEKFEPHPVSGEVEVDVDWEDGREVGVRYRRVDAETMWARIEIGGVGLWVRCVYCVGDSEGPVDGWRIGEVGVLKNEGESEGEWFESLEAAEQAFKAGKTNGDAAVVIPTVAEPVQDDGDEDDDAAYWAQYDATPAATPGPDNRSPAPASVRQAPVSGNTQVDGGAEDAYFAQYADVQPALDAHDPDEAGANGEVESSLGAQHEREFVSPAVHSNGNGNGITEVERAGRERDAQLEQPRPRSAESSTSGRSAAVEVLEDKVEREGRHDTAVRQHIGASVKSLYRLARAAGMGRAEFRALVETELAVVGVEEDDDEEYGGE</sequence>
<dbReference type="OrthoDB" id="5578001at2759"/>
<organism evidence="2 3">
    <name type="scientific">Pseudogymnoascus verrucosus</name>
    <dbReference type="NCBI Taxonomy" id="342668"/>
    <lineage>
        <taxon>Eukaryota</taxon>
        <taxon>Fungi</taxon>
        <taxon>Dikarya</taxon>
        <taxon>Ascomycota</taxon>
        <taxon>Pezizomycotina</taxon>
        <taxon>Leotiomycetes</taxon>
        <taxon>Thelebolales</taxon>
        <taxon>Thelebolaceae</taxon>
        <taxon>Pseudogymnoascus</taxon>
    </lineage>
</organism>
<reference evidence="3" key="2">
    <citation type="journal article" date="2018" name="Nat. Commun.">
        <title>Extreme sensitivity to ultraviolet light in the fungal pathogen causing white-nose syndrome of bats.</title>
        <authorList>
            <person name="Palmer J.M."/>
            <person name="Drees K.P."/>
            <person name="Foster J.T."/>
            <person name="Lindner D.L."/>
        </authorList>
    </citation>
    <scope>NUCLEOTIDE SEQUENCE [LARGE SCALE GENOMIC DNA]</scope>
    <source>
        <strain evidence="3">UAMH 10579</strain>
    </source>
</reference>
<accession>A0A1B8GQF4</accession>
<dbReference type="GeneID" id="28837114"/>
<dbReference type="STRING" id="342668.A0A1B8GQF4"/>
<dbReference type="EMBL" id="KV460218">
    <property type="protein sequence ID" value="OBT98073.1"/>
    <property type="molecule type" value="Genomic_DNA"/>
</dbReference>
<evidence type="ECO:0000256" key="1">
    <source>
        <dbReference type="SAM" id="MobiDB-lite"/>
    </source>
</evidence>
<gene>
    <name evidence="2" type="ORF">VE01_03728</name>
</gene>
<evidence type="ECO:0000313" key="2">
    <source>
        <dbReference type="EMBL" id="OBT98073.1"/>
    </source>
</evidence>
<feature type="region of interest" description="Disordered" evidence="1">
    <location>
        <begin position="308"/>
        <end position="332"/>
    </location>
</feature>
<reference evidence="2 3" key="1">
    <citation type="submission" date="2016-03" db="EMBL/GenBank/DDBJ databases">
        <title>Comparative genomics of Pseudogymnoascus destructans, the fungus causing white-nose syndrome of bats.</title>
        <authorList>
            <person name="Palmer J.M."/>
            <person name="Drees K.P."/>
            <person name="Foster J.T."/>
            <person name="Lindner D.L."/>
        </authorList>
    </citation>
    <scope>NUCLEOTIDE SEQUENCE [LARGE SCALE GENOMIC DNA]</scope>
    <source>
        <strain evidence="2 3">UAMH 10579</strain>
    </source>
</reference>
<keyword evidence="3" id="KW-1185">Reference proteome</keyword>
<name>A0A1B8GQF4_9PEZI</name>
<dbReference type="RefSeq" id="XP_018131806.1">
    <property type="nucleotide sequence ID" value="XM_018273212.2"/>
</dbReference>